<reference evidence="5 6" key="1">
    <citation type="submission" date="2018-12" db="EMBL/GenBank/DDBJ databases">
        <authorList>
            <consortium name="Pathogen Informatics"/>
        </authorList>
    </citation>
    <scope>NUCLEOTIDE SEQUENCE [LARGE SCALE GENOMIC DNA]</scope>
    <source>
        <strain evidence="5 6">NCTC10036</strain>
    </source>
</reference>
<dbReference type="Proteomes" id="UP000281904">
    <property type="component" value="Chromosome"/>
</dbReference>
<organism evidence="5 6">
    <name type="scientific">Serratia rubidaea</name>
    <name type="common">Serratia marinorubra</name>
    <dbReference type="NCBI Taxonomy" id="61652"/>
    <lineage>
        <taxon>Bacteria</taxon>
        <taxon>Pseudomonadati</taxon>
        <taxon>Pseudomonadota</taxon>
        <taxon>Gammaproteobacteria</taxon>
        <taxon>Enterobacterales</taxon>
        <taxon>Yersiniaceae</taxon>
        <taxon>Serratia</taxon>
    </lineage>
</organism>
<dbReference type="EMBL" id="LR134493">
    <property type="protein sequence ID" value="VEI63537.1"/>
    <property type="molecule type" value="Genomic_DNA"/>
</dbReference>
<dbReference type="GO" id="GO:0005829">
    <property type="term" value="C:cytosol"/>
    <property type="evidence" value="ECO:0007669"/>
    <property type="project" value="TreeGrafter"/>
</dbReference>
<proteinExistence type="inferred from homology"/>
<evidence type="ECO:0000313" key="6">
    <source>
        <dbReference type="Proteomes" id="UP000281904"/>
    </source>
</evidence>
<comment type="similarity">
    <text evidence="1">Belongs to the P-Pant transferase superfamily. Gsp/Sfp/HetI/AcpT family.</text>
</comment>
<dbReference type="AlphaFoldDB" id="A0A3S4X1L6"/>
<dbReference type="GO" id="GO:0019878">
    <property type="term" value="P:lysine biosynthetic process via aminoadipic acid"/>
    <property type="evidence" value="ECO:0007669"/>
    <property type="project" value="TreeGrafter"/>
</dbReference>
<reference evidence="4 7" key="2">
    <citation type="submission" date="2020-11" db="EMBL/GenBank/DDBJ databases">
        <title>Enhanced detection system for hospital associated transmission using whole genome sequencing surveillance.</title>
        <authorList>
            <person name="Harrison L.H."/>
            <person name="Van Tyne D."/>
            <person name="Marsh J.W."/>
            <person name="Griffith M.P."/>
            <person name="Snyder D.J."/>
            <person name="Cooper V.S."/>
            <person name="Mustapha M."/>
        </authorList>
    </citation>
    <scope>NUCLEOTIDE SEQUENCE [LARGE SCALE GENOMIC DNA]</scope>
    <source>
        <strain evidence="4 7">SER00230</strain>
    </source>
</reference>
<accession>A0A3S4X1L6</accession>
<evidence type="ECO:0000256" key="2">
    <source>
        <dbReference type="ARBA" id="ARBA00022679"/>
    </source>
</evidence>
<evidence type="ECO:0000313" key="7">
    <source>
        <dbReference type="Proteomes" id="UP000624159"/>
    </source>
</evidence>
<dbReference type="SUPFAM" id="SSF56214">
    <property type="entry name" value="4'-phosphopantetheinyl transferase"/>
    <property type="match status" value="2"/>
</dbReference>
<protein>
    <submittedName>
        <fullName evidence="4">4'-phosphopantetheinyl transferase superfamily protein</fullName>
    </submittedName>
    <submittedName>
        <fullName evidence="5">Holo-(Acyl carrier protein) synthase 2</fullName>
    </submittedName>
</protein>
<sequence>MACHFVRWNSTPDALDTSRLSAALIADADAYAEKRRQRFLQGRVLLAETLHHLYGLPTLPPIATTPTGRPCFCDPHLPDFSLAYAGNTVGVLLSNEGKVGLDIEILRARSASQRQLQRQFRNAPESAWIDAQDDLLEAETQLWSIRQSVLKISGLGNSGHGTLTLHPFSGQLRSSVTPQVQVMSDSDDYQSWSCAREPALERLQCWQFDPQHGLEKCEEISAQSPANSLRFIKLTSLSNYHKNSRLKEKKG</sequence>
<dbReference type="GO" id="GO:0008897">
    <property type="term" value="F:holo-[acyl-carrier-protein] synthase activity"/>
    <property type="evidence" value="ECO:0007669"/>
    <property type="project" value="InterPro"/>
</dbReference>
<evidence type="ECO:0000259" key="3">
    <source>
        <dbReference type="Pfam" id="PF01648"/>
    </source>
</evidence>
<evidence type="ECO:0000313" key="4">
    <source>
        <dbReference type="EMBL" id="MBH1930805.1"/>
    </source>
</evidence>
<dbReference type="InterPro" id="IPR050559">
    <property type="entry name" value="P-Pant_transferase_sf"/>
</dbReference>
<keyword evidence="2 4" id="KW-0808">Transferase</keyword>
<gene>
    <name evidence="4" type="ORF">I5U13_14205</name>
    <name evidence="5" type="ORF">NCTC10036_01546</name>
</gene>
<feature type="domain" description="4'-phosphopantetheinyl transferase" evidence="3">
    <location>
        <begin position="99"/>
        <end position="188"/>
    </location>
</feature>
<keyword evidence="7" id="KW-1185">Reference proteome</keyword>
<evidence type="ECO:0000256" key="1">
    <source>
        <dbReference type="ARBA" id="ARBA00010990"/>
    </source>
</evidence>
<dbReference type="PANTHER" id="PTHR12215:SF22">
    <property type="entry name" value="CYTOPLASMIC PROTEIN"/>
    <property type="match status" value="1"/>
</dbReference>
<dbReference type="GO" id="GO:0000287">
    <property type="term" value="F:magnesium ion binding"/>
    <property type="evidence" value="ECO:0007669"/>
    <property type="project" value="InterPro"/>
</dbReference>
<dbReference type="Gene3D" id="3.90.470.20">
    <property type="entry name" value="4'-phosphopantetheinyl transferase domain"/>
    <property type="match status" value="1"/>
</dbReference>
<dbReference type="RefSeq" id="WP_126531011.1">
    <property type="nucleotide sequence ID" value="NZ_JADULK010000006.1"/>
</dbReference>
<dbReference type="InterPro" id="IPR037143">
    <property type="entry name" value="4-PPantetheinyl_Trfase_dom_sf"/>
</dbReference>
<dbReference type="Proteomes" id="UP000624159">
    <property type="component" value="Unassembled WGS sequence"/>
</dbReference>
<dbReference type="PANTHER" id="PTHR12215">
    <property type="entry name" value="PHOSPHOPANTETHEINE TRANSFERASE"/>
    <property type="match status" value="1"/>
</dbReference>
<name>A0A3S4X1L6_SERRU</name>
<dbReference type="InterPro" id="IPR008278">
    <property type="entry name" value="4-PPantetheinyl_Trfase_dom"/>
</dbReference>
<evidence type="ECO:0000313" key="5">
    <source>
        <dbReference type="EMBL" id="VEI63537.1"/>
    </source>
</evidence>
<dbReference type="Pfam" id="PF01648">
    <property type="entry name" value="ACPS"/>
    <property type="match status" value="1"/>
</dbReference>
<dbReference type="EMBL" id="JADULK010000006">
    <property type="protein sequence ID" value="MBH1930805.1"/>
    <property type="molecule type" value="Genomic_DNA"/>
</dbReference>